<gene>
    <name evidence="2" type="ORF">NDU88_001106</name>
</gene>
<reference evidence="2" key="1">
    <citation type="journal article" date="2022" name="bioRxiv">
        <title>Sequencing and chromosome-scale assembly of the giantPleurodeles waltlgenome.</title>
        <authorList>
            <person name="Brown T."/>
            <person name="Elewa A."/>
            <person name="Iarovenko S."/>
            <person name="Subramanian E."/>
            <person name="Araus A.J."/>
            <person name="Petzold A."/>
            <person name="Susuki M."/>
            <person name="Suzuki K.-i.T."/>
            <person name="Hayashi T."/>
            <person name="Toyoda A."/>
            <person name="Oliveira C."/>
            <person name="Osipova E."/>
            <person name="Leigh N.D."/>
            <person name="Simon A."/>
            <person name="Yun M.H."/>
        </authorList>
    </citation>
    <scope>NUCLEOTIDE SEQUENCE</scope>
    <source>
        <strain evidence="2">20211129_DDA</strain>
        <tissue evidence="2">Liver</tissue>
    </source>
</reference>
<feature type="compositionally biased region" description="Pro residues" evidence="1">
    <location>
        <begin position="82"/>
        <end position="92"/>
    </location>
</feature>
<organism evidence="2 3">
    <name type="scientific">Pleurodeles waltl</name>
    <name type="common">Iberian ribbed newt</name>
    <dbReference type="NCBI Taxonomy" id="8319"/>
    <lineage>
        <taxon>Eukaryota</taxon>
        <taxon>Metazoa</taxon>
        <taxon>Chordata</taxon>
        <taxon>Craniata</taxon>
        <taxon>Vertebrata</taxon>
        <taxon>Euteleostomi</taxon>
        <taxon>Amphibia</taxon>
        <taxon>Batrachia</taxon>
        <taxon>Caudata</taxon>
        <taxon>Salamandroidea</taxon>
        <taxon>Salamandridae</taxon>
        <taxon>Pleurodelinae</taxon>
        <taxon>Pleurodeles</taxon>
    </lineage>
</organism>
<feature type="region of interest" description="Disordered" evidence="1">
    <location>
        <begin position="1"/>
        <end position="100"/>
    </location>
</feature>
<evidence type="ECO:0000313" key="2">
    <source>
        <dbReference type="EMBL" id="KAJ1175821.1"/>
    </source>
</evidence>
<keyword evidence="3" id="KW-1185">Reference proteome</keyword>
<sequence length="114" mass="12181">MQRAPVRRTGSNSTCRARPRPRSPRQSAAGPRGGGRSSRARGGGTQHPWELTGAGAPTPSGGELLISVGSHLSKGRRSTEPGPRPRPAPCSTPGPQQDRRDQLWDMLGFPYSRC</sequence>
<name>A0AAV7THQ7_PLEWA</name>
<dbReference type="AlphaFoldDB" id="A0AAV7THQ7"/>
<dbReference type="Proteomes" id="UP001066276">
    <property type="component" value="Chromosome 3_2"/>
</dbReference>
<dbReference type="EMBL" id="JANPWB010000006">
    <property type="protein sequence ID" value="KAJ1175821.1"/>
    <property type="molecule type" value="Genomic_DNA"/>
</dbReference>
<feature type="compositionally biased region" description="Gly residues" evidence="1">
    <location>
        <begin position="31"/>
        <end position="45"/>
    </location>
</feature>
<evidence type="ECO:0000313" key="3">
    <source>
        <dbReference type="Proteomes" id="UP001066276"/>
    </source>
</evidence>
<protein>
    <submittedName>
        <fullName evidence="2">Uncharacterized protein</fullName>
    </submittedName>
</protein>
<proteinExistence type="predicted"/>
<comment type="caution">
    <text evidence="2">The sequence shown here is derived from an EMBL/GenBank/DDBJ whole genome shotgun (WGS) entry which is preliminary data.</text>
</comment>
<accession>A0AAV7THQ7</accession>
<evidence type="ECO:0000256" key="1">
    <source>
        <dbReference type="SAM" id="MobiDB-lite"/>
    </source>
</evidence>